<accession>A0ABX1JIA2</accession>
<proteinExistence type="predicted"/>
<keyword evidence="3" id="KW-1185">Reference proteome</keyword>
<name>A0ABX1JIA2_9MICC</name>
<evidence type="ECO:0000313" key="2">
    <source>
        <dbReference type="EMBL" id="NKX49014.1"/>
    </source>
</evidence>
<evidence type="ECO:0008006" key="4">
    <source>
        <dbReference type="Google" id="ProtNLM"/>
    </source>
</evidence>
<dbReference type="EMBL" id="JAAZSR010000001">
    <property type="protein sequence ID" value="NKX49014.1"/>
    <property type="molecule type" value="Genomic_DNA"/>
</dbReference>
<sequence>MTRRGPLPDPFPGTAFSTRSATEAGITAGRLRGQDLASPTRGLRVPARSPVDIAEWLRALQELAPDAVVHRVTAARLLGLPLPPALASARRIELAVPAGRQRPRRPGLECRRLKLAPGDVVNHDGLRVTSLERTFLDLASVLALGDLVAVGDYLVCEHSRPFMAKQTARVPLAALQRYVAGTKGNHGVRRAREAAGLVRVGADSPPETKLRLAVTDLGLPEPVLNWAIRDAGGREVVWPDLAFPDYQVAVQYDGGHHRTGLQSGFDRHRNQATLLHGWSNILIRPEDILAAGYDGAARQVRDALVARGWAPLAPLVWRS</sequence>
<evidence type="ECO:0000313" key="3">
    <source>
        <dbReference type="Proteomes" id="UP000523795"/>
    </source>
</evidence>
<organism evidence="2 3">
    <name type="scientific">Arthrobacter deserti</name>
    <dbReference type="NCBI Taxonomy" id="1742687"/>
    <lineage>
        <taxon>Bacteria</taxon>
        <taxon>Bacillati</taxon>
        <taxon>Actinomycetota</taxon>
        <taxon>Actinomycetes</taxon>
        <taxon>Micrococcales</taxon>
        <taxon>Micrococcaceae</taxon>
        <taxon>Arthrobacter</taxon>
    </lineage>
</organism>
<reference evidence="2 3" key="1">
    <citation type="submission" date="2020-04" db="EMBL/GenBank/DDBJ databases">
        <authorList>
            <person name="Liu S."/>
        </authorList>
    </citation>
    <scope>NUCLEOTIDE SEQUENCE [LARGE SCALE GENOMIC DNA]</scope>
    <source>
        <strain evidence="2 3">CGMCC 1.15091</strain>
    </source>
</reference>
<gene>
    <name evidence="2" type="ORF">HER39_00100</name>
</gene>
<feature type="region of interest" description="Disordered" evidence="1">
    <location>
        <begin position="1"/>
        <end position="20"/>
    </location>
</feature>
<evidence type="ECO:0000256" key="1">
    <source>
        <dbReference type="SAM" id="MobiDB-lite"/>
    </source>
</evidence>
<comment type="caution">
    <text evidence="2">The sequence shown here is derived from an EMBL/GenBank/DDBJ whole genome shotgun (WGS) entry which is preliminary data.</text>
</comment>
<protein>
    <recommendedName>
        <fullName evidence="4">DUF559 domain-containing protein</fullName>
    </recommendedName>
</protein>
<dbReference type="Proteomes" id="UP000523795">
    <property type="component" value="Unassembled WGS sequence"/>
</dbReference>